<evidence type="ECO:0000313" key="1">
    <source>
        <dbReference type="EMBL" id="MEJ8633311.1"/>
    </source>
</evidence>
<sequence>MDRAAVFDVDGTLADTNHLHVTAWWEAFRQSGHRVEMWDIHQALGLPSRQLVARLLGDDRDTDGDDAVITAHKVLYATFFDRIAPLERAPDVLRELAESGWKVVLATSAAGDELAALRHAIDADDAITATTSADDVQQGKPAPEPVERALELAGVSADRAVFIGDSVWDMKAATAANVVGVGLLSGGISRADLETAGARAVYRNPADLLEQLGSSPIANIERRRSS</sequence>
<keyword evidence="1" id="KW-0378">Hydrolase</keyword>
<proteinExistence type="predicted"/>
<reference evidence="1" key="1">
    <citation type="submission" date="2024-03" db="EMBL/GenBank/DDBJ databases">
        <title>Novel Streptomyces species of biotechnological and ecological value are a feature of Machair soil.</title>
        <authorList>
            <person name="Prole J.R."/>
            <person name="Goodfellow M."/>
            <person name="Allenby N."/>
            <person name="Ward A.C."/>
        </authorList>
    </citation>
    <scope>NUCLEOTIDE SEQUENCE</scope>
    <source>
        <strain evidence="1">MS2.AVA.5</strain>
    </source>
</reference>
<evidence type="ECO:0000313" key="2">
    <source>
        <dbReference type="Proteomes" id="UP001377168"/>
    </source>
</evidence>
<keyword evidence="2" id="KW-1185">Reference proteome</keyword>
<dbReference type="Proteomes" id="UP001377168">
    <property type="component" value="Unassembled WGS sequence"/>
</dbReference>
<accession>A0ACC6PPL4</accession>
<gene>
    <name evidence="1" type="ORF">WKI67_07875</name>
</gene>
<comment type="caution">
    <text evidence="1">The sequence shown here is derived from an EMBL/GenBank/DDBJ whole genome shotgun (WGS) entry which is preliminary data.</text>
</comment>
<name>A0ACC6PPL4_9ACTN</name>
<dbReference type="EC" id="3.-.-.-" evidence="1"/>
<protein>
    <submittedName>
        <fullName evidence="1">HAD family hydrolase</fullName>
        <ecNumber evidence="1">3.-.-.-</ecNumber>
    </submittedName>
</protein>
<dbReference type="EMBL" id="JBBKAJ010000022">
    <property type="protein sequence ID" value="MEJ8633311.1"/>
    <property type="molecule type" value="Genomic_DNA"/>
</dbReference>
<organism evidence="1 2">
    <name type="scientific">Streptomyces achmelvichensis</name>
    <dbReference type="NCBI Taxonomy" id="3134111"/>
    <lineage>
        <taxon>Bacteria</taxon>
        <taxon>Bacillati</taxon>
        <taxon>Actinomycetota</taxon>
        <taxon>Actinomycetes</taxon>
        <taxon>Kitasatosporales</taxon>
        <taxon>Streptomycetaceae</taxon>
        <taxon>Streptomyces</taxon>
    </lineage>
</organism>